<dbReference type="Pfam" id="PF00531">
    <property type="entry name" value="Death"/>
    <property type="match status" value="1"/>
</dbReference>
<evidence type="ECO:0000256" key="1">
    <source>
        <dbReference type="SAM" id="MobiDB-lite"/>
    </source>
</evidence>
<dbReference type="SUPFAM" id="SSF47986">
    <property type="entry name" value="DEATH domain"/>
    <property type="match status" value="1"/>
</dbReference>
<dbReference type="EMBL" id="CP111014">
    <property type="protein sequence ID" value="WAQ98430.1"/>
    <property type="molecule type" value="Genomic_DNA"/>
</dbReference>
<evidence type="ECO:0000259" key="2">
    <source>
        <dbReference type="PROSITE" id="PS50017"/>
    </source>
</evidence>
<dbReference type="Proteomes" id="UP001164746">
    <property type="component" value="Chromosome 3"/>
</dbReference>
<feature type="region of interest" description="Disordered" evidence="1">
    <location>
        <begin position="1"/>
        <end position="25"/>
    </location>
</feature>
<keyword evidence="4" id="KW-1185">Reference proteome</keyword>
<proteinExistence type="predicted"/>
<name>A0ABY7DP08_MYAAR</name>
<evidence type="ECO:0000313" key="3">
    <source>
        <dbReference type="EMBL" id="WAQ98430.1"/>
    </source>
</evidence>
<feature type="region of interest" description="Disordered" evidence="1">
    <location>
        <begin position="197"/>
        <end position="231"/>
    </location>
</feature>
<dbReference type="PROSITE" id="PS50017">
    <property type="entry name" value="DEATH_DOMAIN"/>
    <property type="match status" value="1"/>
</dbReference>
<sequence>MNIHRRRLDTGLEQNSFYGKKHNTPTPVGKFSEDIIACVEKSTSYSLPSTSGMNQGYSINILNESGGMNARQYQSDVGGELGSVYQPHGRHSPNKEGLNTQKEMSSGAHIDQGQTQQGEYEHRSYGPEGSNQCSYGTFNGEQSNLLPHSSVQPHAMGYSINMNTACINQDYNHNTCAYTSHTRDVGRMSNNCHRVASASSKSTDYPRAEYLNTQTASPSARNKRQYMSCSPVDSKLQDLTSTNNGSIYVADKSNLSSAQTATSPHESLCGRQATSCSTGERSEAQTTSQERSIYERHSRNPPRKASNNGIVTSRNIKNVAENLGKGYESLALELDIEQIGIDRIKADNNNNMEQQITAMLFMWKNNAGKEATKEVLLGAIQRTKYLSRNIDPIREILR</sequence>
<gene>
    <name evidence="3" type="ORF">MAR_022803</name>
</gene>
<feature type="compositionally biased region" description="Polar residues" evidence="1">
    <location>
        <begin position="272"/>
        <end position="291"/>
    </location>
</feature>
<dbReference type="CDD" id="cd01670">
    <property type="entry name" value="Death"/>
    <property type="match status" value="1"/>
</dbReference>
<reference evidence="3" key="1">
    <citation type="submission" date="2022-11" db="EMBL/GenBank/DDBJ databases">
        <title>Centuries of genome instability and evolution in soft-shell clam transmissible cancer (bioRxiv).</title>
        <authorList>
            <person name="Hart S.F.M."/>
            <person name="Yonemitsu M.A."/>
            <person name="Giersch R.M."/>
            <person name="Beal B.F."/>
            <person name="Arriagada G."/>
            <person name="Davis B.W."/>
            <person name="Ostrander E.A."/>
            <person name="Goff S.P."/>
            <person name="Metzger M.J."/>
        </authorList>
    </citation>
    <scope>NUCLEOTIDE SEQUENCE</scope>
    <source>
        <strain evidence="3">MELC-2E11</strain>
        <tissue evidence="3">Siphon/mantle</tissue>
    </source>
</reference>
<feature type="domain" description="Death" evidence="2">
    <location>
        <begin position="312"/>
        <end position="382"/>
    </location>
</feature>
<organism evidence="3 4">
    <name type="scientific">Mya arenaria</name>
    <name type="common">Soft-shell clam</name>
    <dbReference type="NCBI Taxonomy" id="6604"/>
    <lineage>
        <taxon>Eukaryota</taxon>
        <taxon>Metazoa</taxon>
        <taxon>Spiralia</taxon>
        <taxon>Lophotrochozoa</taxon>
        <taxon>Mollusca</taxon>
        <taxon>Bivalvia</taxon>
        <taxon>Autobranchia</taxon>
        <taxon>Heteroconchia</taxon>
        <taxon>Euheterodonta</taxon>
        <taxon>Imparidentia</taxon>
        <taxon>Neoheterodontei</taxon>
        <taxon>Myida</taxon>
        <taxon>Myoidea</taxon>
        <taxon>Myidae</taxon>
        <taxon>Mya</taxon>
    </lineage>
</organism>
<feature type="compositionally biased region" description="Polar residues" evidence="1">
    <location>
        <begin position="211"/>
        <end position="228"/>
    </location>
</feature>
<feature type="region of interest" description="Disordered" evidence="1">
    <location>
        <begin position="258"/>
        <end position="310"/>
    </location>
</feature>
<dbReference type="Gene3D" id="1.10.533.10">
    <property type="entry name" value="Death Domain, Fas"/>
    <property type="match status" value="1"/>
</dbReference>
<protein>
    <recommendedName>
        <fullName evidence="2">Death domain-containing protein</fullName>
    </recommendedName>
</protein>
<dbReference type="InterPro" id="IPR011029">
    <property type="entry name" value="DEATH-like_dom_sf"/>
</dbReference>
<dbReference type="InterPro" id="IPR000488">
    <property type="entry name" value="Death_dom"/>
</dbReference>
<accession>A0ABY7DP08</accession>
<evidence type="ECO:0000313" key="4">
    <source>
        <dbReference type="Proteomes" id="UP001164746"/>
    </source>
</evidence>
<feature type="region of interest" description="Disordered" evidence="1">
    <location>
        <begin position="86"/>
        <end position="129"/>
    </location>
</feature>